<feature type="transmembrane region" description="Helical" evidence="5">
    <location>
        <begin position="112"/>
        <end position="136"/>
    </location>
</feature>
<evidence type="ECO:0000256" key="2">
    <source>
        <dbReference type="ARBA" id="ARBA00022692"/>
    </source>
</evidence>
<dbReference type="PANTHER" id="PTHR31465">
    <property type="entry name" value="PROTEIN RTA1-RELATED"/>
    <property type="match status" value="1"/>
</dbReference>
<accession>A0A2I1BXL9</accession>
<feature type="transmembrane region" description="Helical" evidence="5">
    <location>
        <begin position="80"/>
        <end position="100"/>
    </location>
</feature>
<reference evidence="7" key="1">
    <citation type="journal article" date="2018" name="Proc. Natl. Acad. Sci. U.S.A.">
        <title>Linking secondary metabolites to gene clusters through genome sequencing of six diverse Aspergillus species.</title>
        <authorList>
            <person name="Kaerboelling I."/>
            <person name="Vesth T.C."/>
            <person name="Frisvad J.C."/>
            <person name="Nybo J.L."/>
            <person name="Theobald S."/>
            <person name="Kuo A."/>
            <person name="Bowyer P."/>
            <person name="Matsuda Y."/>
            <person name="Mondo S."/>
            <person name="Lyhne E.K."/>
            <person name="Kogle M.E."/>
            <person name="Clum A."/>
            <person name="Lipzen A."/>
            <person name="Salamov A."/>
            <person name="Ngan C.Y."/>
            <person name="Daum C."/>
            <person name="Chiniquy J."/>
            <person name="Barry K."/>
            <person name="LaButti K."/>
            <person name="Haridas S."/>
            <person name="Simmons B.A."/>
            <person name="Magnuson J.K."/>
            <person name="Mortensen U.H."/>
            <person name="Larsen T.O."/>
            <person name="Grigoriev I.V."/>
            <person name="Baker S.E."/>
            <person name="Andersen M.R."/>
        </authorList>
    </citation>
    <scope>NUCLEOTIDE SEQUENCE [LARGE SCALE GENOMIC DNA]</scope>
    <source>
        <strain evidence="7">IBT 16806</strain>
    </source>
</reference>
<feature type="transmembrane region" description="Helical" evidence="5">
    <location>
        <begin position="186"/>
        <end position="207"/>
    </location>
</feature>
<dbReference type="PANTHER" id="PTHR31465:SF17">
    <property type="entry name" value="DOMAIN PROTEIN, PUTATIVE (AFU_ORTHOLOGUE AFUA_5G09900)-RELATED"/>
    <property type="match status" value="1"/>
</dbReference>
<comment type="subcellular location">
    <subcellularLocation>
        <location evidence="1">Membrane</location>
        <topology evidence="1">Multi-pass membrane protein</topology>
    </subcellularLocation>
</comment>
<evidence type="ECO:0000313" key="7">
    <source>
        <dbReference type="Proteomes" id="UP000234474"/>
    </source>
</evidence>
<dbReference type="STRING" id="1392255.A0A2I1BXL9"/>
<comment type="caution">
    <text evidence="6">The sequence shown here is derived from an EMBL/GenBank/DDBJ whole genome shotgun (WGS) entry which is preliminary data.</text>
</comment>
<organism evidence="6 7">
    <name type="scientific">Aspergillus novofumigatus (strain IBT 16806)</name>
    <dbReference type="NCBI Taxonomy" id="1392255"/>
    <lineage>
        <taxon>Eukaryota</taxon>
        <taxon>Fungi</taxon>
        <taxon>Dikarya</taxon>
        <taxon>Ascomycota</taxon>
        <taxon>Pezizomycotina</taxon>
        <taxon>Eurotiomycetes</taxon>
        <taxon>Eurotiomycetidae</taxon>
        <taxon>Eurotiales</taxon>
        <taxon>Aspergillaceae</taxon>
        <taxon>Aspergillus</taxon>
        <taxon>Aspergillus subgen. Fumigati</taxon>
    </lineage>
</organism>
<gene>
    <name evidence="6" type="ORF">P174DRAFT_496474</name>
</gene>
<evidence type="ECO:0000256" key="5">
    <source>
        <dbReference type="SAM" id="Phobius"/>
    </source>
</evidence>
<dbReference type="VEuPathDB" id="FungiDB:P174DRAFT_496474"/>
<dbReference type="GeneID" id="36538224"/>
<keyword evidence="7" id="KW-1185">Reference proteome</keyword>
<dbReference type="RefSeq" id="XP_024678713.1">
    <property type="nucleotide sequence ID" value="XM_024830887.1"/>
</dbReference>
<feature type="transmembrane region" description="Helical" evidence="5">
    <location>
        <begin position="43"/>
        <end position="60"/>
    </location>
</feature>
<dbReference type="OrthoDB" id="3358017at2759"/>
<dbReference type="EMBL" id="MSZS01000008">
    <property type="protein sequence ID" value="PKX90118.1"/>
    <property type="molecule type" value="Genomic_DNA"/>
</dbReference>
<evidence type="ECO:0000256" key="3">
    <source>
        <dbReference type="ARBA" id="ARBA00022989"/>
    </source>
</evidence>
<dbReference type="Pfam" id="PF04479">
    <property type="entry name" value="RTA1"/>
    <property type="match status" value="1"/>
</dbReference>
<dbReference type="GO" id="GO:0016020">
    <property type="term" value="C:membrane"/>
    <property type="evidence" value="ECO:0007669"/>
    <property type="project" value="UniProtKB-SubCell"/>
</dbReference>
<proteinExistence type="predicted"/>
<dbReference type="AlphaFoldDB" id="A0A2I1BXL9"/>
<evidence type="ECO:0008006" key="8">
    <source>
        <dbReference type="Google" id="ProtNLM"/>
    </source>
</evidence>
<protein>
    <recommendedName>
        <fullName evidence="8">RTA1 domain protein</fullName>
    </recommendedName>
</protein>
<evidence type="ECO:0000256" key="1">
    <source>
        <dbReference type="ARBA" id="ARBA00004141"/>
    </source>
</evidence>
<feature type="transmembrane region" description="Helical" evidence="5">
    <location>
        <begin position="142"/>
        <end position="165"/>
    </location>
</feature>
<dbReference type="InterPro" id="IPR007568">
    <property type="entry name" value="RTA1"/>
</dbReference>
<sequence length="272" mass="30074">MSDQHGYGPVVNGTLRPAGLAFVALFGIITLCHFVYSILRLRAWFCIPLILGGISSLYMIKALTAKQLSWLSLRWMTRIYVLVDIACIITQFMGAGMMSSGDASKLAVSRTLILGGLITQFVAVIFFVLMCCHIHMKLRAEVWIGVVRWASVFMAIEAIGLLLLIRTIICAVEYLQGSGGFVVSHVFFIYACDAVPTWLMMALLLVFHPEQIVQQAGSVKGREGPDDTHILLANQSVRTFHWDSGLSPPNTAHQADFFIDAYSHDCDTSDEP</sequence>
<name>A0A2I1BXL9_ASPN1</name>
<feature type="transmembrane region" description="Helical" evidence="5">
    <location>
        <begin position="18"/>
        <end position="36"/>
    </location>
</feature>
<keyword evidence="3 5" id="KW-1133">Transmembrane helix</keyword>
<evidence type="ECO:0000256" key="4">
    <source>
        <dbReference type="ARBA" id="ARBA00023136"/>
    </source>
</evidence>
<keyword evidence="4 5" id="KW-0472">Membrane</keyword>
<evidence type="ECO:0000313" key="6">
    <source>
        <dbReference type="EMBL" id="PKX90118.1"/>
    </source>
</evidence>
<dbReference type="Proteomes" id="UP000234474">
    <property type="component" value="Unassembled WGS sequence"/>
</dbReference>
<keyword evidence="2 5" id="KW-0812">Transmembrane</keyword>